<protein>
    <submittedName>
        <fullName evidence="7">Uncharacterized protein</fullName>
    </submittedName>
</protein>
<accession>A0A9P0CE19</accession>
<dbReference type="GO" id="GO:0005886">
    <property type="term" value="C:plasma membrane"/>
    <property type="evidence" value="ECO:0007669"/>
    <property type="project" value="TreeGrafter"/>
</dbReference>
<reference evidence="7" key="1">
    <citation type="submission" date="2021-12" db="EMBL/GenBank/DDBJ databases">
        <authorList>
            <person name="King R."/>
        </authorList>
    </citation>
    <scope>NUCLEOTIDE SEQUENCE</scope>
</reference>
<feature type="transmembrane region" description="Helical" evidence="6">
    <location>
        <begin position="86"/>
        <end position="104"/>
    </location>
</feature>
<keyword evidence="3 6" id="KW-1133">Transmembrane helix</keyword>
<dbReference type="EMBL" id="OU963863">
    <property type="protein sequence ID" value="CAH0765874.1"/>
    <property type="molecule type" value="Genomic_DNA"/>
</dbReference>
<dbReference type="AlphaFoldDB" id="A0A9P0CE19"/>
<evidence type="ECO:0000256" key="2">
    <source>
        <dbReference type="ARBA" id="ARBA00022692"/>
    </source>
</evidence>
<feature type="compositionally biased region" description="Low complexity" evidence="5">
    <location>
        <begin position="154"/>
        <end position="167"/>
    </location>
</feature>
<feature type="transmembrane region" description="Helical" evidence="6">
    <location>
        <begin position="56"/>
        <end position="80"/>
    </location>
</feature>
<dbReference type="PANTHER" id="PTHR11040:SF169">
    <property type="entry name" value="FI24038P1"/>
    <property type="match status" value="1"/>
</dbReference>
<name>A0A9P0CE19_BEMTA</name>
<evidence type="ECO:0000256" key="1">
    <source>
        <dbReference type="ARBA" id="ARBA00004141"/>
    </source>
</evidence>
<dbReference type="InterPro" id="IPR003689">
    <property type="entry name" value="ZIP"/>
</dbReference>
<evidence type="ECO:0000256" key="3">
    <source>
        <dbReference type="ARBA" id="ARBA00022989"/>
    </source>
</evidence>
<keyword evidence="2 6" id="KW-0812">Transmembrane</keyword>
<evidence type="ECO:0000256" key="5">
    <source>
        <dbReference type="SAM" id="MobiDB-lite"/>
    </source>
</evidence>
<organism evidence="7 8">
    <name type="scientific">Bemisia tabaci</name>
    <name type="common">Sweetpotato whitefly</name>
    <name type="synonym">Aleurodes tabaci</name>
    <dbReference type="NCBI Taxonomy" id="7038"/>
    <lineage>
        <taxon>Eukaryota</taxon>
        <taxon>Metazoa</taxon>
        <taxon>Ecdysozoa</taxon>
        <taxon>Arthropoda</taxon>
        <taxon>Hexapoda</taxon>
        <taxon>Insecta</taxon>
        <taxon>Pterygota</taxon>
        <taxon>Neoptera</taxon>
        <taxon>Paraneoptera</taxon>
        <taxon>Hemiptera</taxon>
        <taxon>Sternorrhyncha</taxon>
        <taxon>Aleyrodoidea</taxon>
        <taxon>Aleyrodidae</taxon>
        <taxon>Aleyrodinae</taxon>
        <taxon>Bemisia</taxon>
    </lineage>
</organism>
<feature type="transmembrane region" description="Helical" evidence="6">
    <location>
        <begin position="263"/>
        <end position="284"/>
    </location>
</feature>
<gene>
    <name evidence="7" type="ORF">BEMITA_LOCUS4024</name>
</gene>
<dbReference type="GO" id="GO:0005385">
    <property type="term" value="F:zinc ion transmembrane transporter activity"/>
    <property type="evidence" value="ECO:0007669"/>
    <property type="project" value="TreeGrafter"/>
</dbReference>
<evidence type="ECO:0000313" key="7">
    <source>
        <dbReference type="EMBL" id="CAH0765874.1"/>
    </source>
</evidence>
<evidence type="ECO:0000256" key="4">
    <source>
        <dbReference type="ARBA" id="ARBA00023136"/>
    </source>
</evidence>
<dbReference type="Proteomes" id="UP001152759">
    <property type="component" value="Chromosome 2"/>
</dbReference>
<proteinExistence type="predicted"/>
<feature type="region of interest" description="Disordered" evidence="5">
    <location>
        <begin position="148"/>
        <end position="187"/>
    </location>
</feature>
<evidence type="ECO:0000256" key="6">
    <source>
        <dbReference type="SAM" id="Phobius"/>
    </source>
</evidence>
<keyword evidence="8" id="KW-1185">Reference proteome</keyword>
<feature type="compositionally biased region" description="Low complexity" evidence="5">
    <location>
        <begin position="178"/>
        <end position="187"/>
    </location>
</feature>
<evidence type="ECO:0000313" key="8">
    <source>
        <dbReference type="Proteomes" id="UP001152759"/>
    </source>
</evidence>
<feature type="transmembrane region" description="Helical" evidence="6">
    <location>
        <begin position="23"/>
        <end position="44"/>
    </location>
</feature>
<comment type="subcellular location">
    <subcellularLocation>
        <location evidence="1">Membrane</location>
        <topology evidence="1">Multi-pass membrane protein</topology>
    </subcellularLocation>
</comment>
<dbReference type="Pfam" id="PF02535">
    <property type="entry name" value="Zip"/>
    <property type="match status" value="1"/>
</dbReference>
<feature type="transmembrane region" description="Helical" evidence="6">
    <location>
        <begin position="327"/>
        <end position="346"/>
    </location>
</feature>
<keyword evidence="4 6" id="KW-0472">Membrane</keyword>
<feature type="transmembrane region" description="Helical" evidence="6">
    <location>
        <begin position="296"/>
        <end position="315"/>
    </location>
</feature>
<dbReference type="PANTHER" id="PTHR11040">
    <property type="entry name" value="ZINC/IRON TRANSPORTER"/>
    <property type="match status" value="1"/>
</dbReference>
<sequence>MNVTELLDSLTGASQPPTLAEMIRAYLIATAGLGVTCFVAGMLPRLISFQIRSSRSLILSFCLCCGAGVLLATAMVHILPEISEKIPNLAAVVFCAGFLMLFFIDEMVHFWCSSKNGDYEDMDPLLNGTSHHHYGAIPRPIENDLNFSSEESDGSASSSRASHNSPSTTKRKAEKQPSTSSTSTGTSTDDYLSSHCHSGSTSGQVALLAALSLHSLLEGAVIGVQHEPIEILFLTSVVASHKIIVSLCLGMELAAQYCSLKRHLGAILFFIFGSILGIVIGMSVHIQNAVNSNSLYILQGLAGGTLLYVTVCEVLPRERARWQTVQGAGLVQFAAVSTGFGLLVFFNSKC</sequence>